<evidence type="ECO:0000313" key="1">
    <source>
        <dbReference type="EMBL" id="KAA0051626.1"/>
    </source>
</evidence>
<evidence type="ECO:0000313" key="2">
    <source>
        <dbReference type="EMBL" id="TYK27630.1"/>
    </source>
</evidence>
<name>A0A5D3DWL3_CUCMM</name>
<dbReference type="EMBL" id="SSTE01011243">
    <property type="protein sequence ID" value="KAA0051626.1"/>
    <property type="molecule type" value="Genomic_DNA"/>
</dbReference>
<protein>
    <submittedName>
        <fullName evidence="2">Uncharacterized protein</fullName>
    </submittedName>
</protein>
<proteinExistence type="predicted"/>
<sequence>MFLEFESWKKAWIFKGASIFEGVLEVGVFEENLYLQRSFNLRGSNSAVSDPTSIGGQSGFCRQIHRPDWSDRTPSSFEEVILLSAIQLLSGDDRTFAVRSTTLIHRPGRSDWAPSSFGEVILSSAIQLLSGDDLAFAVRSIALVEAIGHLRRLERGDTAVNNPTSIGGRSSFCRQIHHLVGAIGHLRPLERGDTVVWIGTFAINDLTSIEGRSGFGHQICHLGRSDWALSSFRKVEVKMYHRHHLREAKAELHRRCPLKATTY</sequence>
<reference evidence="3 4" key="1">
    <citation type="submission" date="2019-08" db="EMBL/GenBank/DDBJ databases">
        <title>Draft genome sequences of two oriental melons (Cucumis melo L. var makuwa).</title>
        <authorList>
            <person name="Kwon S.-Y."/>
        </authorList>
    </citation>
    <scope>NUCLEOTIDE SEQUENCE [LARGE SCALE GENOMIC DNA]</scope>
    <source>
        <strain evidence="4">cv. Chang Bougi</strain>
        <strain evidence="3">cv. SW 3</strain>
        <tissue evidence="2">Leaf</tissue>
    </source>
</reference>
<evidence type="ECO:0000313" key="3">
    <source>
        <dbReference type="Proteomes" id="UP000321393"/>
    </source>
</evidence>
<comment type="caution">
    <text evidence="2">The sequence shown here is derived from an EMBL/GenBank/DDBJ whole genome shotgun (WGS) entry which is preliminary data.</text>
</comment>
<dbReference type="AlphaFoldDB" id="A0A5D3DWL3"/>
<gene>
    <name evidence="2" type="ORF">E5676_scaffold3445G00150</name>
    <name evidence="1" type="ORF">E6C27_scaffold4784G00060</name>
</gene>
<accession>A0A5D3DWL3</accession>
<evidence type="ECO:0000313" key="4">
    <source>
        <dbReference type="Proteomes" id="UP000321947"/>
    </source>
</evidence>
<dbReference type="Proteomes" id="UP000321947">
    <property type="component" value="Unassembled WGS sequence"/>
</dbReference>
<dbReference type="EMBL" id="SSTD01002663">
    <property type="protein sequence ID" value="TYK27630.1"/>
    <property type="molecule type" value="Genomic_DNA"/>
</dbReference>
<organism evidence="2 4">
    <name type="scientific">Cucumis melo var. makuwa</name>
    <name type="common">Oriental melon</name>
    <dbReference type="NCBI Taxonomy" id="1194695"/>
    <lineage>
        <taxon>Eukaryota</taxon>
        <taxon>Viridiplantae</taxon>
        <taxon>Streptophyta</taxon>
        <taxon>Embryophyta</taxon>
        <taxon>Tracheophyta</taxon>
        <taxon>Spermatophyta</taxon>
        <taxon>Magnoliopsida</taxon>
        <taxon>eudicotyledons</taxon>
        <taxon>Gunneridae</taxon>
        <taxon>Pentapetalae</taxon>
        <taxon>rosids</taxon>
        <taxon>fabids</taxon>
        <taxon>Cucurbitales</taxon>
        <taxon>Cucurbitaceae</taxon>
        <taxon>Benincaseae</taxon>
        <taxon>Cucumis</taxon>
    </lineage>
</organism>
<dbReference type="Proteomes" id="UP000321393">
    <property type="component" value="Unassembled WGS sequence"/>
</dbReference>